<dbReference type="SUPFAM" id="SSF82784">
    <property type="entry name" value="OsmC-like"/>
    <property type="match status" value="1"/>
</dbReference>
<dbReference type="InterPro" id="IPR015946">
    <property type="entry name" value="KH_dom-like_a/b"/>
</dbReference>
<dbReference type="PATRIC" id="fig|1123384.7.peg.459"/>
<dbReference type="RefSeq" id="WP_031503703.1">
    <property type="nucleotide sequence ID" value="NC_022795.1"/>
</dbReference>
<dbReference type="PANTHER" id="PTHR34352">
    <property type="entry name" value="PROTEIN YHFA"/>
    <property type="match status" value="1"/>
</dbReference>
<dbReference type="Gene3D" id="2.20.25.10">
    <property type="match status" value="1"/>
</dbReference>
<evidence type="ECO:0000313" key="1">
    <source>
        <dbReference type="EMBL" id="AJC73231.1"/>
    </source>
</evidence>
<dbReference type="InterPro" id="IPR003718">
    <property type="entry name" value="OsmC/Ohr_fam"/>
</dbReference>
<dbReference type="Proteomes" id="UP000077469">
    <property type="component" value="Chromosome"/>
</dbReference>
<reference evidence="1 2" key="1">
    <citation type="submission" date="2014-01" db="EMBL/GenBank/DDBJ databases">
        <title>Genome sequencing of Thermotog hypogea.</title>
        <authorList>
            <person name="Zhang X."/>
            <person name="Alvare G."/>
            <person name="Fristensky B."/>
            <person name="Chen L."/>
            <person name="Suen T."/>
            <person name="Chen Q."/>
            <person name="Ma K."/>
        </authorList>
    </citation>
    <scope>NUCLEOTIDE SEQUENCE [LARGE SCALE GENOMIC DNA]</scope>
    <source>
        <strain evidence="1 2">DSM 11164</strain>
    </source>
</reference>
<evidence type="ECO:0000313" key="2">
    <source>
        <dbReference type="Proteomes" id="UP000077469"/>
    </source>
</evidence>
<dbReference type="Gene3D" id="3.30.300.20">
    <property type="match status" value="1"/>
</dbReference>
<proteinExistence type="predicted"/>
<dbReference type="KEGG" id="phy:AJ81_02310"/>
<dbReference type="PaxDb" id="1123384-AJ81_02310"/>
<name>A0A0X1KPR6_9THEM</name>
<dbReference type="Pfam" id="PF02566">
    <property type="entry name" value="OsmC"/>
    <property type="match status" value="1"/>
</dbReference>
<sequence>MQTEWLGKMTFLAHTDSGRQVLMDAKKESGGLSAGPSPMELVLVALTGCTGMDVVSILSKMKVLDEVESFRMEVSSERAQDHPKVYTKIHLKYIFKFKNQPFKEQVEKAVQLSQEKYCSVAGMLKKAAELTYEIVYE</sequence>
<dbReference type="EMBL" id="CP007141">
    <property type="protein sequence ID" value="AJC73231.1"/>
    <property type="molecule type" value="Genomic_DNA"/>
</dbReference>
<protein>
    <submittedName>
        <fullName evidence="1">Peroxiredoxin</fullName>
    </submittedName>
</protein>
<dbReference type="PANTHER" id="PTHR34352:SF1">
    <property type="entry name" value="PROTEIN YHFA"/>
    <property type="match status" value="1"/>
</dbReference>
<dbReference type="InterPro" id="IPR036102">
    <property type="entry name" value="OsmC/Ohrsf"/>
</dbReference>
<organism evidence="1 2">
    <name type="scientific">Pseudothermotoga hypogea DSM 11164 = NBRC 106472</name>
    <dbReference type="NCBI Taxonomy" id="1123384"/>
    <lineage>
        <taxon>Bacteria</taxon>
        <taxon>Thermotogati</taxon>
        <taxon>Thermotogota</taxon>
        <taxon>Thermotogae</taxon>
        <taxon>Thermotogales</taxon>
        <taxon>Thermotogaceae</taxon>
        <taxon>Pseudothermotoga</taxon>
    </lineage>
</organism>
<keyword evidence="2" id="KW-1185">Reference proteome</keyword>
<accession>A0A0X1KPR6</accession>
<gene>
    <name evidence="1" type="ORF">AJ81_02310</name>
</gene>
<dbReference type="AlphaFoldDB" id="A0A0X1KPR6"/>
<dbReference type="STRING" id="1123384.AJ81_02310"/>
<dbReference type="OrthoDB" id="9804010at2"/>